<feature type="compositionally biased region" description="Basic and acidic residues" evidence="1">
    <location>
        <begin position="249"/>
        <end position="260"/>
    </location>
</feature>
<dbReference type="OrthoDB" id="538208at2759"/>
<dbReference type="EMBL" id="PGGS01000020">
    <property type="protein sequence ID" value="PNH11861.1"/>
    <property type="molecule type" value="Genomic_DNA"/>
</dbReference>
<organism evidence="2 3">
    <name type="scientific">Tetrabaena socialis</name>
    <dbReference type="NCBI Taxonomy" id="47790"/>
    <lineage>
        <taxon>Eukaryota</taxon>
        <taxon>Viridiplantae</taxon>
        <taxon>Chlorophyta</taxon>
        <taxon>core chlorophytes</taxon>
        <taxon>Chlorophyceae</taxon>
        <taxon>CS clade</taxon>
        <taxon>Chlamydomonadales</taxon>
        <taxon>Tetrabaenaceae</taxon>
        <taxon>Tetrabaena</taxon>
    </lineage>
</organism>
<evidence type="ECO:0000313" key="2">
    <source>
        <dbReference type="EMBL" id="PNH11861.1"/>
    </source>
</evidence>
<feature type="compositionally biased region" description="Basic and acidic residues" evidence="1">
    <location>
        <begin position="317"/>
        <end position="330"/>
    </location>
</feature>
<evidence type="ECO:0000313" key="3">
    <source>
        <dbReference type="Proteomes" id="UP000236333"/>
    </source>
</evidence>
<feature type="compositionally biased region" description="Low complexity" evidence="1">
    <location>
        <begin position="170"/>
        <end position="181"/>
    </location>
</feature>
<protein>
    <submittedName>
        <fullName evidence="2">Uncharacterized protein</fullName>
    </submittedName>
</protein>
<feature type="region of interest" description="Disordered" evidence="1">
    <location>
        <begin position="157"/>
        <end position="429"/>
    </location>
</feature>
<feature type="compositionally biased region" description="Low complexity" evidence="1">
    <location>
        <begin position="201"/>
        <end position="211"/>
    </location>
</feature>
<feature type="compositionally biased region" description="Pro residues" evidence="1">
    <location>
        <begin position="344"/>
        <end position="356"/>
    </location>
</feature>
<sequence length="429" mass="44831">MPCFGRKGGNKVQQDTEASADVEATADVEAPEYLGPHGYSRNVESERGVELAGYFWPAFPSAPFQGIAQLAHGNNTYTCFDFLKHKGPGKPNTYEGSWVEEMNRRGYATPDKRLRMVPGGWHVLVQEDGNEKLLAEALDWMDERVADPRTQLFFDTAARPGELPPPAAPAPLAKAAPPAEAFPDKGADGEEEEGARKEGASRAGSTSAASSVKTQAREERGRSASVALPGAPESERGGGGRSRSGSRARHGDDEGDEVRRGGSRSSASSPRSPRLPEPTDFDGRASSSSSSSSSSSVPSSPRGRTAVQSHSVQDASGDGREARATDEHFPPPRHSMGSSSGGRGPPPAAHGRWPPPMEDDHPFGSPDDGPGGGHASRAGRGSSMSAGLEPLPAVPPMSSLPMSSLPPLPGMGRSKLAPLPPLPGMGNAN</sequence>
<dbReference type="AlphaFoldDB" id="A0A2J8AH92"/>
<feature type="compositionally biased region" description="Low complexity" evidence="1">
    <location>
        <begin position="263"/>
        <end position="272"/>
    </location>
</feature>
<proteinExistence type="predicted"/>
<reference evidence="2 3" key="1">
    <citation type="journal article" date="2017" name="Mol. Biol. Evol.">
        <title>The 4-celled Tetrabaena socialis nuclear genome reveals the essential components for genetic control of cell number at the origin of multicellularity in the volvocine lineage.</title>
        <authorList>
            <person name="Featherston J."/>
            <person name="Arakaki Y."/>
            <person name="Hanschen E.R."/>
            <person name="Ferris P.J."/>
            <person name="Michod R.E."/>
            <person name="Olson B.J.S.C."/>
            <person name="Nozaki H."/>
            <person name="Durand P.M."/>
        </authorList>
    </citation>
    <scope>NUCLEOTIDE SEQUENCE [LARGE SCALE GENOMIC DNA]</scope>
    <source>
        <strain evidence="2 3">NIES-571</strain>
    </source>
</reference>
<dbReference type="Proteomes" id="UP000236333">
    <property type="component" value="Unassembled WGS sequence"/>
</dbReference>
<name>A0A2J8AH92_9CHLO</name>
<comment type="caution">
    <text evidence="2">The sequence shown here is derived from an EMBL/GenBank/DDBJ whole genome shotgun (WGS) entry which is preliminary data.</text>
</comment>
<accession>A0A2J8AH92</accession>
<keyword evidence="3" id="KW-1185">Reference proteome</keyword>
<feature type="compositionally biased region" description="Low complexity" evidence="1">
    <location>
        <begin position="375"/>
        <end position="403"/>
    </location>
</feature>
<gene>
    <name evidence="2" type="ORF">TSOC_001260</name>
</gene>
<feature type="compositionally biased region" description="Basic and acidic residues" evidence="1">
    <location>
        <begin position="182"/>
        <end position="200"/>
    </location>
</feature>
<feature type="compositionally biased region" description="Low complexity" evidence="1">
    <location>
        <begin position="286"/>
        <end position="301"/>
    </location>
</feature>
<evidence type="ECO:0000256" key="1">
    <source>
        <dbReference type="SAM" id="MobiDB-lite"/>
    </source>
</evidence>